<organism evidence="1 2">
    <name type="scientific">Candidatus Methylomirabilis lanthanidiphila</name>
    <dbReference type="NCBI Taxonomy" id="2211376"/>
    <lineage>
        <taxon>Bacteria</taxon>
        <taxon>Candidatus Methylomirabilota</taxon>
        <taxon>Candidatus Methylomirabilia</taxon>
        <taxon>Candidatus Methylomirabilales</taxon>
        <taxon>Candidatus Methylomirabilaceae</taxon>
        <taxon>Candidatus Methylomirabilis</taxon>
    </lineage>
</organism>
<dbReference type="EMBL" id="CABIKM010000031">
    <property type="protein sequence ID" value="VUZ85695.1"/>
    <property type="molecule type" value="Genomic_DNA"/>
</dbReference>
<accession>A0A564ZK47</accession>
<keyword evidence="2" id="KW-1185">Reference proteome</keyword>
<name>A0A564ZK47_9BACT</name>
<dbReference type="Proteomes" id="UP000334340">
    <property type="component" value="Unassembled WGS sequence"/>
</dbReference>
<reference evidence="1 2" key="1">
    <citation type="submission" date="2019-07" db="EMBL/GenBank/DDBJ databases">
        <authorList>
            <person name="Cremers G."/>
        </authorList>
    </citation>
    <scope>NUCLEOTIDE SEQUENCE [LARGE SCALE GENOMIC DNA]</scope>
</reference>
<gene>
    <name evidence="1" type="ORF">MELA_02080</name>
</gene>
<dbReference type="PROSITE" id="PS51318">
    <property type="entry name" value="TAT"/>
    <property type="match status" value="1"/>
</dbReference>
<dbReference type="InterPro" id="IPR006311">
    <property type="entry name" value="TAT_signal"/>
</dbReference>
<proteinExistence type="predicted"/>
<evidence type="ECO:0000313" key="2">
    <source>
        <dbReference type="Proteomes" id="UP000334340"/>
    </source>
</evidence>
<evidence type="ECO:0000313" key="1">
    <source>
        <dbReference type="EMBL" id="VUZ85695.1"/>
    </source>
</evidence>
<protein>
    <submittedName>
        <fullName evidence="1">Uncharacterized protein</fullName>
    </submittedName>
</protein>
<sequence length="404" mass="45342">MNRTEKGIRPVSVHQGCCCRGVSRREILRWGLLSVGTWMLRPVAQAGAAIAPGGYAAKSLAGAEGTLRALILQHAKAPDDPWAMMHGLRAIGKGFAANGDSAVDYLSQHTLQEKVERETRYLVTPLAVEGHANTLLKTFLEAGVGLDYPITAAGRRRRVSDLLEDARRLFAYEPGKINGSADELAWSIIAFSITTSPGQDKWQNARGQEVRLRDVVRYAFDTVEWASADFRKAMREDRTPTWKDRISNFTCGGTHLLYSLGVAVRYGHLGEEGRRRYADAIRVLIWRLRIDLHLLDEYYKTVAKAYPGKDANWRPYEIDSRLKFLGHAFEVLNYGRLYRLVALTSDQEREVRRAGERLAETVQELQGVNLGKIRQANLKLFDLLIGDACHAYHGIHMVVGENQV</sequence>
<dbReference type="AlphaFoldDB" id="A0A564ZK47"/>